<evidence type="ECO:0000313" key="3">
    <source>
        <dbReference type="Proteomes" id="UP000264231"/>
    </source>
</evidence>
<feature type="coiled-coil region" evidence="1">
    <location>
        <begin position="44"/>
        <end position="81"/>
    </location>
</feature>
<proteinExistence type="predicted"/>
<gene>
    <name evidence="2" type="ORF">A7978_01025</name>
</gene>
<dbReference type="EMBL" id="CP015629">
    <property type="protein sequence ID" value="ANF33707.1"/>
    <property type="molecule type" value="Genomic_DNA"/>
</dbReference>
<name>A0A172XB19_BORTU</name>
<reference evidence="2 3" key="1">
    <citation type="submission" date="2016-05" db="EMBL/GenBank/DDBJ databases">
        <title>Chromosome and linear plasmid sequence of a 2015 human isolate of tick-borne relapsing fever spirochete, Borrelia turicatae.</title>
        <authorList>
            <person name="Kingry L.C."/>
            <person name="Dhwani B."/>
            <person name="Replogle A."/>
            <person name="Sexton C."/>
            <person name="Rowe L."/>
            <person name="Stermole B.M."/>
            <person name="Christensen A.M."/>
            <person name="Schriefer M.E."/>
        </authorList>
    </citation>
    <scope>NUCLEOTIDE SEQUENCE [LARGE SCALE GENOMIC DNA]</scope>
    <source>
        <strain evidence="2 3">BTE5EL</strain>
    </source>
</reference>
<organism evidence="2 3">
    <name type="scientific">Borrelia turicatae</name>
    <dbReference type="NCBI Taxonomy" id="142"/>
    <lineage>
        <taxon>Bacteria</taxon>
        <taxon>Pseudomonadati</taxon>
        <taxon>Spirochaetota</taxon>
        <taxon>Spirochaetia</taxon>
        <taxon>Spirochaetales</taxon>
        <taxon>Borreliaceae</taxon>
        <taxon>Borrelia</taxon>
    </lineage>
</organism>
<keyword evidence="1" id="KW-0175">Coiled coil</keyword>
<evidence type="ECO:0000256" key="1">
    <source>
        <dbReference type="SAM" id="Coils"/>
    </source>
</evidence>
<dbReference type="AlphaFoldDB" id="A0A172XB19"/>
<feature type="coiled-coil region" evidence="1">
    <location>
        <begin position="275"/>
        <end position="346"/>
    </location>
</feature>
<protein>
    <submittedName>
        <fullName evidence="2">Uncharacterized protein</fullName>
    </submittedName>
</protein>
<dbReference type="Proteomes" id="UP000264231">
    <property type="component" value="Chromosome"/>
</dbReference>
<accession>A0A172XB19</accession>
<dbReference type="RefSeq" id="WP_119024075.1">
    <property type="nucleotide sequence ID" value="NZ_CP015629.1"/>
</dbReference>
<sequence length="346" mass="40638">MIKDIKSKIQELSPQRDKKLVELGKALKNSNVIELKKLKSYTSLKLIEKEISQLKASLNKIEDNESKLKELYKKVKDYKESKKHILKAYEKKLKKITEIIINKYPNNLSTILEYKMNFIKSTLEKHKYKTTEIIKLNEKINFFKRLIINIKLMLKDIINKINIEKMSKEFEKKILKEHLFSDNLENLIDEFVENKDLSKAIVEEYRLMNEIQTEIVKINNEIKHKSIKDNINSKNKIECAINAVQTNRELILKKIAEEFVEMSKTEKGLNKTGTINSLLETIKNLNQQISKLNADLIKAIKIDEIVKVKSKMQQLIKNKESIEVKLNELNSKIEIIQNEINELDNQ</sequence>
<evidence type="ECO:0000313" key="2">
    <source>
        <dbReference type="EMBL" id="ANF33707.1"/>
    </source>
</evidence>